<dbReference type="AlphaFoldDB" id="A0A6G0Z3N4"/>
<dbReference type="Proteomes" id="UP000478052">
    <property type="component" value="Unassembled WGS sequence"/>
</dbReference>
<evidence type="ECO:0000313" key="1">
    <source>
        <dbReference type="EMBL" id="KAF0765259.1"/>
    </source>
</evidence>
<sequence>MYGNAYFKILKGICYSGIAHILVIFSAIKFEPDNKQFNRIIYTINTLIFNFACCLQVEIEEESRCSALTITLFTIISTYMYSKIKVCGEFIIVKHLLVFYQNHNEKTRKSLGIPDYIFENLTQSNINKIISFLKYINIFQLWIRKYFITNSIVQYCIISYYHVNDPYSESTGVENYKILRRIQTISMNYKFLIKIELALKFN</sequence>
<accession>A0A6G0Z3N4</accession>
<protein>
    <submittedName>
        <fullName evidence="1">RNase H domain-containing protein</fullName>
    </submittedName>
</protein>
<gene>
    <name evidence="1" type="ORF">FWK35_00005360</name>
</gene>
<name>A0A6G0Z3N4_APHCR</name>
<reference evidence="1 2" key="1">
    <citation type="submission" date="2019-08" db="EMBL/GenBank/DDBJ databases">
        <title>Whole genome of Aphis craccivora.</title>
        <authorList>
            <person name="Voronova N.V."/>
            <person name="Shulinski R.S."/>
            <person name="Bandarenka Y.V."/>
            <person name="Zhorov D.G."/>
            <person name="Warner D."/>
        </authorList>
    </citation>
    <scope>NUCLEOTIDE SEQUENCE [LARGE SCALE GENOMIC DNA]</scope>
    <source>
        <strain evidence="1">180601</strain>
        <tissue evidence="1">Whole Body</tissue>
    </source>
</reference>
<keyword evidence="2" id="KW-1185">Reference proteome</keyword>
<evidence type="ECO:0000313" key="2">
    <source>
        <dbReference type="Proteomes" id="UP000478052"/>
    </source>
</evidence>
<comment type="caution">
    <text evidence="1">The sequence shown here is derived from an EMBL/GenBank/DDBJ whole genome shotgun (WGS) entry which is preliminary data.</text>
</comment>
<dbReference type="EMBL" id="VUJU01001446">
    <property type="protein sequence ID" value="KAF0765259.1"/>
    <property type="molecule type" value="Genomic_DNA"/>
</dbReference>
<proteinExistence type="predicted"/>
<organism evidence="1 2">
    <name type="scientific">Aphis craccivora</name>
    <name type="common">Cowpea aphid</name>
    <dbReference type="NCBI Taxonomy" id="307492"/>
    <lineage>
        <taxon>Eukaryota</taxon>
        <taxon>Metazoa</taxon>
        <taxon>Ecdysozoa</taxon>
        <taxon>Arthropoda</taxon>
        <taxon>Hexapoda</taxon>
        <taxon>Insecta</taxon>
        <taxon>Pterygota</taxon>
        <taxon>Neoptera</taxon>
        <taxon>Paraneoptera</taxon>
        <taxon>Hemiptera</taxon>
        <taxon>Sternorrhyncha</taxon>
        <taxon>Aphidomorpha</taxon>
        <taxon>Aphidoidea</taxon>
        <taxon>Aphididae</taxon>
        <taxon>Aphidini</taxon>
        <taxon>Aphis</taxon>
        <taxon>Aphis</taxon>
    </lineage>
</organism>